<protein>
    <submittedName>
        <fullName evidence="3">Uncharacterized protein</fullName>
    </submittedName>
</protein>
<keyword evidence="2" id="KW-0812">Transmembrane</keyword>
<accession>A0A9J5ZYP0</accession>
<gene>
    <name evidence="3" type="ORF">H5410_016946</name>
</gene>
<comment type="caution">
    <text evidence="3">The sequence shown here is derived from an EMBL/GenBank/DDBJ whole genome shotgun (WGS) entry which is preliminary data.</text>
</comment>
<proteinExistence type="predicted"/>
<evidence type="ECO:0000256" key="1">
    <source>
        <dbReference type="SAM" id="MobiDB-lite"/>
    </source>
</evidence>
<organism evidence="3 4">
    <name type="scientific">Solanum commersonii</name>
    <name type="common">Commerson's wild potato</name>
    <name type="synonym">Commerson's nightshade</name>
    <dbReference type="NCBI Taxonomy" id="4109"/>
    <lineage>
        <taxon>Eukaryota</taxon>
        <taxon>Viridiplantae</taxon>
        <taxon>Streptophyta</taxon>
        <taxon>Embryophyta</taxon>
        <taxon>Tracheophyta</taxon>
        <taxon>Spermatophyta</taxon>
        <taxon>Magnoliopsida</taxon>
        <taxon>eudicotyledons</taxon>
        <taxon>Gunneridae</taxon>
        <taxon>Pentapetalae</taxon>
        <taxon>asterids</taxon>
        <taxon>lamiids</taxon>
        <taxon>Solanales</taxon>
        <taxon>Solanaceae</taxon>
        <taxon>Solanoideae</taxon>
        <taxon>Solaneae</taxon>
        <taxon>Solanum</taxon>
    </lineage>
</organism>
<sequence>MVIRPTMLYEVECWSIKNSHIQKMKVAEMRMFRWMSGHTKRDKNKNEDLRDKVEVELEAPLARQETVQKEAPNEEADTDTSATEEDKSIPSLKMNLHLKKVPNLANISTLPTFQLQVLIVFHYLILEKIMVSRKTKIIFFDKVNFLIKSSSEAKLDLCYSTIGQDLR</sequence>
<dbReference type="PANTHER" id="PTHR46238">
    <property type="entry name" value="REVERSE TRANSCRIPTASE DOMAIN-CONTAINING PROTEIN"/>
    <property type="match status" value="1"/>
</dbReference>
<keyword evidence="2" id="KW-1133">Transmembrane helix</keyword>
<evidence type="ECO:0000313" key="4">
    <source>
        <dbReference type="Proteomes" id="UP000824120"/>
    </source>
</evidence>
<keyword evidence="2" id="KW-0472">Membrane</keyword>
<evidence type="ECO:0000256" key="2">
    <source>
        <dbReference type="SAM" id="Phobius"/>
    </source>
</evidence>
<keyword evidence="4" id="KW-1185">Reference proteome</keyword>
<dbReference type="EMBL" id="JACXVP010000003">
    <property type="protein sequence ID" value="KAG5617122.1"/>
    <property type="molecule type" value="Genomic_DNA"/>
</dbReference>
<reference evidence="3 4" key="1">
    <citation type="submission" date="2020-09" db="EMBL/GenBank/DDBJ databases">
        <title>De no assembly of potato wild relative species, Solanum commersonii.</title>
        <authorList>
            <person name="Cho K."/>
        </authorList>
    </citation>
    <scope>NUCLEOTIDE SEQUENCE [LARGE SCALE GENOMIC DNA]</scope>
    <source>
        <strain evidence="3">LZ3.2</strain>
        <tissue evidence="3">Leaf</tissue>
    </source>
</reference>
<dbReference type="AlphaFoldDB" id="A0A9J5ZYP0"/>
<dbReference type="PANTHER" id="PTHR46238:SF8">
    <property type="entry name" value="ENDONUCLEASE_EXONUCLEASE_PHOSPHATASE DOMAIN-CONTAINING PROTEIN"/>
    <property type="match status" value="1"/>
</dbReference>
<feature type="region of interest" description="Disordered" evidence="1">
    <location>
        <begin position="59"/>
        <end position="87"/>
    </location>
</feature>
<evidence type="ECO:0000313" key="3">
    <source>
        <dbReference type="EMBL" id="KAG5617122.1"/>
    </source>
</evidence>
<name>A0A9J5ZYP0_SOLCO</name>
<feature type="transmembrane region" description="Helical" evidence="2">
    <location>
        <begin position="104"/>
        <end position="126"/>
    </location>
</feature>
<dbReference type="Proteomes" id="UP000824120">
    <property type="component" value="Chromosome 3"/>
</dbReference>